<evidence type="ECO:0000259" key="1">
    <source>
        <dbReference type="SMART" id="SM00670"/>
    </source>
</evidence>
<dbReference type="SMART" id="SM00670">
    <property type="entry name" value="PINc"/>
    <property type="match status" value="1"/>
</dbReference>
<dbReference type="OrthoDB" id="35744at2157"/>
<reference evidence="2 3" key="1">
    <citation type="submission" date="2018-05" db="EMBL/GenBank/DDBJ databases">
        <title>Complete Genome Sequences of Extremely Thermoacidophilic, Metal-Mobilizing Type-Strain Members of the Archaeal Family Sulfolobaceae: Acidianus brierleyi DSM-1651T, Acidianus sulfidivorans DSM-18786T, Metallosphaera hakonensis DSM-7519T, and Metallosphaera prunae DSM-10039T.</title>
        <authorList>
            <person name="Counts J.A."/>
            <person name="Kelly R.M."/>
        </authorList>
    </citation>
    <scope>NUCLEOTIDE SEQUENCE [LARGE SCALE GENOMIC DNA]</scope>
    <source>
        <strain evidence="2 3">DSM 1651</strain>
    </source>
</reference>
<gene>
    <name evidence="2" type="ORF">DFR85_07940</name>
</gene>
<proteinExistence type="predicted"/>
<accession>A0A2U9IEZ2</accession>
<dbReference type="SUPFAM" id="SSF88723">
    <property type="entry name" value="PIN domain-like"/>
    <property type="match status" value="1"/>
</dbReference>
<dbReference type="InterPro" id="IPR041120">
    <property type="entry name" value="PIN_9"/>
</dbReference>
<protein>
    <submittedName>
        <fullName evidence="2">Twitching motility protein PilT</fullName>
    </submittedName>
</protein>
<feature type="domain" description="PIN" evidence="1">
    <location>
        <begin position="7"/>
        <end position="115"/>
    </location>
</feature>
<name>A0A2U9IEZ2_9CREN</name>
<dbReference type="Pfam" id="PF18477">
    <property type="entry name" value="PIN_9"/>
    <property type="match status" value="1"/>
</dbReference>
<dbReference type="Gene3D" id="3.40.50.1010">
    <property type="entry name" value="5'-nuclease"/>
    <property type="match status" value="1"/>
</dbReference>
<dbReference type="CDD" id="cd09879">
    <property type="entry name" value="PIN_VapC_AF0591-like"/>
    <property type="match status" value="1"/>
</dbReference>
<keyword evidence="3" id="KW-1185">Reference proteome</keyword>
<dbReference type="EMBL" id="CP029289">
    <property type="protein sequence ID" value="AWR94536.1"/>
    <property type="molecule type" value="Genomic_DNA"/>
</dbReference>
<dbReference type="Proteomes" id="UP000248044">
    <property type="component" value="Chromosome"/>
</dbReference>
<dbReference type="GeneID" id="36832078"/>
<sequence length="140" mass="16421">MGASSTLGVLVDTNILLYVYDRIDPFWKVINFLDYKPRFYVHKQVFNELSTLEGRNRNSFVMNARIRLARTYLDIHKSFWEEIDCCSELETDKALLCTAKKYNLLIFTNDRELKKEALKIGIGIIFLLDKGKIIKSFYPI</sequence>
<dbReference type="AlphaFoldDB" id="A0A2U9IEZ2"/>
<evidence type="ECO:0000313" key="3">
    <source>
        <dbReference type="Proteomes" id="UP000248044"/>
    </source>
</evidence>
<evidence type="ECO:0000313" key="2">
    <source>
        <dbReference type="EMBL" id="AWR94536.1"/>
    </source>
</evidence>
<dbReference type="RefSeq" id="WP_110270417.1">
    <property type="nucleotide sequence ID" value="NZ_CP029289.2"/>
</dbReference>
<organism evidence="2 3">
    <name type="scientific">Acidianus brierleyi</name>
    <dbReference type="NCBI Taxonomy" id="41673"/>
    <lineage>
        <taxon>Archaea</taxon>
        <taxon>Thermoproteota</taxon>
        <taxon>Thermoprotei</taxon>
        <taxon>Sulfolobales</taxon>
        <taxon>Sulfolobaceae</taxon>
        <taxon>Acidianus</taxon>
    </lineage>
</organism>
<dbReference type="KEGG" id="abri:DFR85_07940"/>
<dbReference type="InterPro" id="IPR029060">
    <property type="entry name" value="PIN-like_dom_sf"/>
</dbReference>
<dbReference type="InterPro" id="IPR002716">
    <property type="entry name" value="PIN_dom"/>
</dbReference>